<evidence type="ECO:0000256" key="9">
    <source>
        <dbReference type="ARBA" id="ARBA00023170"/>
    </source>
</evidence>
<gene>
    <name evidence="24" type="ORF">OFUS_LOCUS24013</name>
</gene>
<feature type="binding site" evidence="17">
    <location>
        <position position="526"/>
    </location>
    <ligand>
        <name>L-glutamate</name>
        <dbReference type="ChEBI" id="CHEBI:29985"/>
    </ligand>
</feature>
<protein>
    <recommendedName>
        <fullName evidence="26">Glutamate receptor ionotropic, kainate 2</fullName>
    </recommendedName>
</protein>
<evidence type="ECO:0000313" key="25">
    <source>
        <dbReference type="Proteomes" id="UP000749559"/>
    </source>
</evidence>
<dbReference type="SMART" id="SM00918">
    <property type="entry name" value="Lig_chan-Glu_bd"/>
    <property type="match status" value="1"/>
</dbReference>
<dbReference type="PRINTS" id="PR00177">
    <property type="entry name" value="NMDARECEPTOR"/>
</dbReference>
<dbReference type="InterPro" id="IPR015683">
    <property type="entry name" value="Ionotropic_Glu_rcpt"/>
</dbReference>
<feature type="binding site" evidence="17">
    <location>
        <position position="741"/>
    </location>
    <ligand>
        <name>L-glutamate</name>
        <dbReference type="ChEBI" id="CHEBI:29985"/>
    </ligand>
</feature>
<feature type="binding site" evidence="17">
    <location>
        <position position="693"/>
    </location>
    <ligand>
        <name>L-glutamate</name>
        <dbReference type="ChEBI" id="CHEBI:29985"/>
    </ligand>
</feature>
<evidence type="ECO:0000259" key="23">
    <source>
        <dbReference type="SMART" id="SM00918"/>
    </source>
</evidence>
<dbReference type="InterPro" id="IPR019594">
    <property type="entry name" value="Glu/Gly-bd"/>
</dbReference>
<dbReference type="Pfam" id="PF10613">
    <property type="entry name" value="Lig_chan-Glu_bd"/>
    <property type="match status" value="1"/>
</dbReference>
<evidence type="ECO:0000256" key="5">
    <source>
        <dbReference type="ARBA" id="ARBA00022989"/>
    </source>
</evidence>
<dbReference type="EMBL" id="CAIIXF020000011">
    <property type="protein sequence ID" value="CAH1800079.1"/>
    <property type="molecule type" value="Genomic_DNA"/>
</dbReference>
<dbReference type="GO" id="GO:0045211">
    <property type="term" value="C:postsynaptic membrane"/>
    <property type="evidence" value="ECO:0007669"/>
    <property type="project" value="UniProtKB-SubCell"/>
</dbReference>
<keyword evidence="14" id="KW-0407">Ion channel</keyword>
<keyword evidence="25" id="KW-1185">Reference proteome</keyword>
<keyword evidence="2" id="KW-1003">Cell membrane</keyword>
<feature type="binding site" evidence="17">
    <location>
        <position position="521"/>
    </location>
    <ligand>
        <name>L-glutamate</name>
        <dbReference type="ChEBI" id="CHEBI:29985"/>
    </ligand>
</feature>
<feature type="site" description="Crucial to convey clamshell closure to channel opening" evidence="18">
    <location>
        <position position="671"/>
    </location>
</feature>
<keyword evidence="5 21" id="KW-1133">Transmembrane helix</keyword>
<dbReference type="FunFam" id="1.10.287.70:FF:000010">
    <property type="entry name" value="Putative glutamate receptor ionotropic kainate 1"/>
    <property type="match status" value="1"/>
</dbReference>
<keyword evidence="3 21" id="KW-0812">Transmembrane</keyword>
<evidence type="ECO:0000256" key="13">
    <source>
        <dbReference type="ARBA" id="ARBA00023286"/>
    </source>
</evidence>
<evidence type="ECO:0000256" key="4">
    <source>
        <dbReference type="ARBA" id="ARBA00022729"/>
    </source>
</evidence>
<evidence type="ECO:0000256" key="15">
    <source>
        <dbReference type="ARBA" id="ARBA00034104"/>
    </source>
</evidence>
<evidence type="ECO:0000256" key="20">
    <source>
        <dbReference type="SAM" id="MobiDB-lite"/>
    </source>
</evidence>
<evidence type="ECO:0000256" key="21">
    <source>
        <dbReference type="SAM" id="Phobius"/>
    </source>
</evidence>
<evidence type="ECO:0000256" key="6">
    <source>
        <dbReference type="ARBA" id="ARBA00023018"/>
    </source>
</evidence>
<dbReference type="GO" id="GO:0042734">
    <property type="term" value="C:presynaptic membrane"/>
    <property type="evidence" value="ECO:0007669"/>
    <property type="project" value="UniProtKB-SubCell"/>
</dbReference>
<dbReference type="FunFam" id="3.40.190.10:FF:000072">
    <property type="entry name" value="glutamate receptor ionotropic, kainate 4"/>
    <property type="match status" value="1"/>
</dbReference>
<keyword evidence="10" id="KW-0325">Glycoprotein</keyword>
<keyword evidence="19" id="KW-1015">Disulfide bond</keyword>
<feature type="transmembrane region" description="Helical" evidence="21">
    <location>
        <begin position="604"/>
        <end position="623"/>
    </location>
</feature>
<dbReference type="InterPro" id="IPR001828">
    <property type="entry name" value="ANF_lig-bd_rcpt"/>
</dbReference>
<keyword evidence="8 21" id="KW-0472">Membrane</keyword>
<dbReference type="GO" id="GO:0038023">
    <property type="term" value="F:signaling receptor activity"/>
    <property type="evidence" value="ECO:0007669"/>
    <property type="project" value="InterPro"/>
</dbReference>
<keyword evidence="13" id="KW-1071">Ligand-gated ion channel</keyword>
<evidence type="ECO:0000256" key="18">
    <source>
        <dbReference type="PIRSR" id="PIRSR601508-2"/>
    </source>
</evidence>
<dbReference type="SUPFAM" id="SSF53822">
    <property type="entry name" value="Periplasmic binding protein-like I"/>
    <property type="match status" value="1"/>
</dbReference>
<sequence length="970" mass="109595">MDLYQIIYFILWIGISLDTSLGLPQLIRIGGLFGYGEDPSIESAFRYAIYKINHDRNLLPDTKIAYDIQHLPTFNSFKAAKKACKQVNLGVASIFGPQSENLAGHINSICNFLEIPHVETRLDTRADVATSYSFNLYPDSSVLSRAYLDIIKYFKWRKIFIIYGDQTSLLLLQDILKAPVNNDVTITVRQASKLNMREVLKEAQKKKFSHIIADLNIDDTHLLMKAALQIGMIDSNYHFVLTNLDIETLDLDDYKYNFVNLTGLRLVTRDDPDSRIILDEMAEYQRRHGVALLNKTDLIKTEAALMYDAVNTFAHALEGADKSAKMRLVNLSCEENEAWSDGSTLYNYLNLVNKPKINEVSNEYRGLTGPLEVSQGVRTDFNLDILQLTSNGIEKVGYWNPQEGINFTVSYDAVETRFGNRTLIITSIKPVINRTLVVTTLLERPYVMEKKPGDKKFVGNDRYEGFCVDLLAEIAKIVKFTYKIELVPDDTYGAPNDKGEWNGMVRQLIDKKADLAVASLTINYIREQVIDFTKPFMNLGISILFKVPKREKPGLFSFLNPLAIDIWLYVVAAYFVVSFLMFILARFSPYEWYNPHPCNPDTDIVLNNFSLGNTFWFAVGTLMQQGSDINPRAVSTRIIGGMWWFFTLIIISSYTANLAAFLTVERMVSPIENAEDLSKQTKISYGTISGGSTMTFFRESEIPTYQRMWSFMSSKKPTVFASSTEEGIRRVKQGNYAFLMESTMLDYTIQRNCDLMPVGGLLDSKGYGIGTPTGSLWRDPISLAILSLQENGKIAMLYNKWWRNTGTCSRDEKSKDSTKAHSLGVANVGGVFVVLVAGLSMAILVSCVEFLYNAKRNATKEKTHSCAGSSHFHKQSLCTELAAELRFAVRCHGSSKRPALKRQCSRCVSHTAEPPNPINGVRSAREVQRRHSHLHVPPHSPHDSENGNGYYNYPEYIDGGNHMQYKETKT</sequence>
<comment type="subcellular location">
    <subcellularLocation>
        <location evidence="15">Postsynaptic cell membrane</location>
        <topology evidence="15">Multi-pass membrane protein</topology>
    </subcellularLocation>
    <subcellularLocation>
        <location evidence="16">Presynaptic cell membrane</location>
        <topology evidence="16">Multi-pass membrane protein</topology>
    </subcellularLocation>
</comment>
<keyword evidence="4" id="KW-0732">Signal</keyword>
<dbReference type="OrthoDB" id="5984008at2759"/>
<evidence type="ECO:0000313" key="24">
    <source>
        <dbReference type="EMBL" id="CAH1800079.1"/>
    </source>
</evidence>
<evidence type="ECO:0000256" key="12">
    <source>
        <dbReference type="ARBA" id="ARBA00023273"/>
    </source>
</evidence>
<dbReference type="Proteomes" id="UP000749559">
    <property type="component" value="Unassembled WGS sequence"/>
</dbReference>
<feature type="transmembrane region" description="Helical" evidence="21">
    <location>
        <begin position="643"/>
        <end position="664"/>
    </location>
</feature>
<evidence type="ECO:0000256" key="19">
    <source>
        <dbReference type="PIRSR" id="PIRSR601508-3"/>
    </source>
</evidence>
<evidence type="ECO:0000256" key="7">
    <source>
        <dbReference type="ARBA" id="ARBA00023065"/>
    </source>
</evidence>
<dbReference type="PANTHER" id="PTHR18966">
    <property type="entry name" value="IONOTROPIC GLUTAMATE RECEPTOR"/>
    <property type="match status" value="1"/>
</dbReference>
<dbReference type="InterPro" id="IPR001320">
    <property type="entry name" value="Iontro_rcpt_C"/>
</dbReference>
<dbReference type="InterPro" id="IPR028082">
    <property type="entry name" value="Peripla_BP_I"/>
</dbReference>
<dbReference type="FunFam" id="3.40.190.10:FF:000060">
    <property type="entry name" value="Glutamate receptor ionotropic, kainate 1"/>
    <property type="match status" value="1"/>
</dbReference>
<feature type="binding site" evidence="17">
    <location>
        <position position="692"/>
    </location>
    <ligand>
        <name>L-glutamate</name>
        <dbReference type="ChEBI" id="CHEBI:29985"/>
    </ligand>
</feature>
<feature type="disulfide bond" evidence="19">
    <location>
        <begin position="753"/>
        <end position="808"/>
    </location>
</feature>
<dbReference type="Pfam" id="PF00060">
    <property type="entry name" value="Lig_chan"/>
    <property type="match status" value="1"/>
</dbReference>
<reference evidence="24" key="1">
    <citation type="submission" date="2022-03" db="EMBL/GenBank/DDBJ databases">
        <authorList>
            <person name="Martin C."/>
        </authorList>
    </citation>
    <scope>NUCLEOTIDE SEQUENCE</scope>
</reference>
<dbReference type="AlphaFoldDB" id="A0A8S4Q442"/>
<accession>A0A8S4Q442</accession>
<dbReference type="SUPFAM" id="SSF53850">
    <property type="entry name" value="Periplasmic binding protein-like II"/>
    <property type="match status" value="1"/>
</dbReference>
<dbReference type="Gene3D" id="1.10.287.70">
    <property type="match status" value="1"/>
</dbReference>
<keyword evidence="1" id="KW-0813">Transport</keyword>
<evidence type="ECO:0000256" key="8">
    <source>
        <dbReference type="ARBA" id="ARBA00023136"/>
    </source>
</evidence>
<keyword evidence="6" id="KW-0770">Synapse</keyword>
<evidence type="ECO:0000256" key="14">
    <source>
        <dbReference type="ARBA" id="ARBA00023303"/>
    </source>
</evidence>
<evidence type="ECO:0000256" key="11">
    <source>
        <dbReference type="ARBA" id="ARBA00023257"/>
    </source>
</evidence>
<evidence type="ECO:0000256" key="16">
    <source>
        <dbReference type="ARBA" id="ARBA00034107"/>
    </source>
</evidence>
<evidence type="ECO:0000256" key="17">
    <source>
        <dbReference type="PIRSR" id="PIRSR601508-1"/>
    </source>
</evidence>
<proteinExistence type="predicted"/>
<dbReference type="Gene3D" id="3.40.50.2300">
    <property type="match status" value="2"/>
</dbReference>
<keyword evidence="12" id="KW-0966">Cell projection</keyword>
<feature type="domain" description="Ionotropic glutamate receptor L-glutamate and glycine-binding" evidence="23">
    <location>
        <begin position="445"/>
        <end position="510"/>
    </location>
</feature>
<keyword evidence="7" id="KW-0406">Ion transport</keyword>
<evidence type="ECO:0000256" key="2">
    <source>
        <dbReference type="ARBA" id="ARBA00022475"/>
    </source>
</evidence>
<dbReference type="Pfam" id="PF01094">
    <property type="entry name" value="ANF_receptor"/>
    <property type="match status" value="1"/>
</dbReference>
<feature type="region of interest" description="Disordered" evidence="20">
    <location>
        <begin position="915"/>
        <end position="955"/>
    </location>
</feature>
<evidence type="ECO:0008006" key="26">
    <source>
        <dbReference type="Google" id="ProtNLM"/>
    </source>
</evidence>
<dbReference type="GO" id="GO:0015276">
    <property type="term" value="F:ligand-gated monoatomic ion channel activity"/>
    <property type="evidence" value="ECO:0007669"/>
    <property type="project" value="InterPro"/>
</dbReference>
<dbReference type="InterPro" id="IPR001508">
    <property type="entry name" value="Iono_Glu_rcpt_met"/>
</dbReference>
<organism evidence="24 25">
    <name type="scientific">Owenia fusiformis</name>
    <name type="common">Polychaete worm</name>
    <dbReference type="NCBI Taxonomy" id="6347"/>
    <lineage>
        <taxon>Eukaryota</taxon>
        <taxon>Metazoa</taxon>
        <taxon>Spiralia</taxon>
        <taxon>Lophotrochozoa</taxon>
        <taxon>Annelida</taxon>
        <taxon>Polychaeta</taxon>
        <taxon>Sedentaria</taxon>
        <taxon>Canalipalpata</taxon>
        <taxon>Sabellida</taxon>
        <taxon>Oweniida</taxon>
        <taxon>Oweniidae</taxon>
        <taxon>Owenia</taxon>
    </lineage>
</organism>
<dbReference type="CDD" id="cd06382">
    <property type="entry name" value="PBP1_iGluR_Kainate"/>
    <property type="match status" value="1"/>
</dbReference>
<name>A0A8S4Q442_OWEFU</name>
<keyword evidence="11" id="KW-0628">Postsynaptic cell membrane</keyword>
<evidence type="ECO:0000256" key="10">
    <source>
        <dbReference type="ARBA" id="ARBA00023180"/>
    </source>
</evidence>
<evidence type="ECO:0000256" key="3">
    <source>
        <dbReference type="ARBA" id="ARBA00022692"/>
    </source>
</evidence>
<feature type="transmembrane region" description="Helical" evidence="21">
    <location>
        <begin position="566"/>
        <end position="584"/>
    </location>
</feature>
<feature type="domain" description="Ionotropic glutamate receptor C-terminal" evidence="22">
    <location>
        <begin position="435"/>
        <end position="804"/>
    </location>
</feature>
<keyword evidence="9" id="KW-0675">Receptor</keyword>
<evidence type="ECO:0000256" key="1">
    <source>
        <dbReference type="ARBA" id="ARBA00022448"/>
    </source>
</evidence>
<comment type="caution">
    <text evidence="24">The sequence shown here is derived from an EMBL/GenBank/DDBJ whole genome shotgun (WGS) entry which is preliminary data.</text>
</comment>
<feature type="transmembrane region" description="Helical" evidence="21">
    <location>
        <begin position="828"/>
        <end position="852"/>
    </location>
</feature>
<feature type="disulfide bond" evidence="19">
    <location>
        <begin position="84"/>
        <end position="333"/>
    </location>
</feature>
<evidence type="ECO:0000259" key="22">
    <source>
        <dbReference type="SMART" id="SM00079"/>
    </source>
</evidence>
<feature type="site" description="Interaction with the cone snail toxin Con-ikot-ikot" evidence="18">
    <location>
        <position position="698"/>
    </location>
</feature>
<dbReference type="Gene3D" id="3.40.190.10">
    <property type="entry name" value="Periplasmic binding protein-like II"/>
    <property type="match status" value="2"/>
</dbReference>
<dbReference type="SMART" id="SM00079">
    <property type="entry name" value="PBPe"/>
    <property type="match status" value="1"/>
</dbReference>